<evidence type="ECO:0000313" key="2">
    <source>
        <dbReference type="WBParaSite" id="ALUE_0000516601-mRNA-1"/>
    </source>
</evidence>
<organism evidence="1 2">
    <name type="scientific">Ascaris lumbricoides</name>
    <name type="common">Giant roundworm</name>
    <dbReference type="NCBI Taxonomy" id="6252"/>
    <lineage>
        <taxon>Eukaryota</taxon>
        <taxon>Metazoa</taxon>
        <taxon>Ecdysozoa</taxon>
        <taxon>Nematoda</taxon>
        <taxon>Chromadorea</taxon>
        <taxon>Rhabditida</taxon>
        <taxon>Spirurina</taxon>
        <taxon>Ascaridomorpha</taxon>
        <taxon>Ascaridoidea</taxon>
        <taxon>Ascarididae</taxon>
        <taxon>Ascaris</taxon>
    </lineage>
</organism>
<protein>
    <submittedName>
        <fullName evidence="2">Secreted protein</fullName>
    </submittedName>
</protein>
<sequence>MSRFTIVPLMILGIYSAALVPMRCWARWLCWAEPTSLLQPTAQQTMGNDEWR</sequence>
<reference evidence="2" key="1">
    <citation type="submission" date="2017-02" db="UniProtKB">
        <authorList>
            <consortium name="WormBaseParasite"/>
        </authorList>
    </citation>
    <scope>IDENTIFICATION</scope>
</reference>
<dbReference type="WBParaSite" id="ALUE_0000516601-mRNA-1">
    <property type="protein sequence ID" value="ALUE_0000516601-mRNA-1"/>
    <property type="gene ID" value="ALUE_0000516601"/>
</dbReference>
<evidence type="ECO:0000313" key="1">
    <source>
        <dbReference type="Proteomes" id="UP000036681"/>
    </source>
</evidence>
<dbReference type="AlphaFoldDB" id="A0A0M3HRZ6"/>
<dbReference type="Proteomes" id="UP000036681">
    <property type="component" value="Unplaced"/>
</dbReference>
<accession>A0A0M3HRZ6</accession>
<proteinExistence type="predicted"/>
<keyword evidence="1" id="KW-1185">Reference proteome</keyword>
<name>A0A0M3HRZ6_ASCLU</name>